<name>A0A8S5UNI9_9CAUD</name>
<feature type="region of interest" description="Disordered" evidence="1">
    <location>
        <begin position="44"/>
        <end position="63"/>
    </location>
</feature>
<reference evidence="2" key="1">
    <citation type="journal article" date="2021" name="Proc. Natl. Acad. Sci. U.S.A.">
        <title>A Catalog of Tens of Thousands of Viruses from Human Metagenomes Reveals Hidden Associations with Chronic Diseases.</title>
        <authorList>
            <person name="Tisza M.J."/>
            <person name="Buck C.B."/>
        </authorList>
    </citation>
    <scope>NUCLEOTIDE SEQUENCE</scope>
    <source>
        <strain evidence="2">CtwVB15</strain>
    </source>
</reference>
<sequence>MPNYIIKTKAWQPLTDIMGNDYETAHAYNIHVNRIGNGCLQYMKQTPDPEGKTPTPDDSIRGAEYPAFSDIPVAADTGDHVYLKASDAPVCVFVETTGA</sequence>
<dbReference type="EMBL" id="BK016112">
    <property type="protein sequence ID" value="DAF95988.1"/>
    <property type="molecule type" value="Genomic_DNA"/>
</dbReference>
<accession>A0A8S5UNI9</accession>
<protein>
    <submittedName>
        <fullName evidence="2">Uncharacterized protein</fullName>
    </submittedName>
</protein>
<evidence type="ECO:0000313" key="2">
    <source>
        <dbReference type="EMBL" id="DAF95988.1"/>
    </source>
</evidence>
<proteinExistence type="predicted"/>
<organism evidence="2">
    <name type="scientific">Myoviridae sp. ctwVB15</name>
    <dbReference type="NCBI Taxonomy" id="2825208"/>
    <lineage>
        <taxon>Viruses</taxon>
        <taxon>Duplodnaviria</taxon>
        <taxon>Heunggongvirae</taxon>
        <taxon>Uroviricota</taxon>
        <taxon>Caudoviricetes</taxon>
    </lineage>
</organism>
<evidence type="ECO:0000256" key="1">
    <source>
        <dbReference type="SAM" id="MobiDB-lite"/>
    </source>
</evidence>